<dbReference type="InterPro" id="IPR003781">
    <property type="entry name" value="CoA-bd"/>
</dbReference>
<comment type="similarity">
    <text evidence="7">Belongs to the transcriptional regulatory Rex family.</text>
</comment>
<protein>
    <recommendedName>
        <fullName evidence="7">Redox-sensing transcriptional repressor Rex</fullName>
    </recommendedName>
</protein>
<dbReference type="Gene3D" id="1.10.10.10">
    <property type="entry name" value="Winged helix-like DNA-binding domain superfamily/Winged helix DNA-binding domain"/>
    <property type="match status" value="1"/>
</dbReference>
<keyword evidence="1 7" id="KW-0963">Cytoplasm</keyword>
<dbReference type="InterPro" id="IPR058203">
    <property type="entry name" value="Rex_bacilli-type"/>
</dbReference>
<dbReference type="InterPro" id="IPR009718">
    <property type="entry name" value="Rex_DNA-bd_C_dom"/>
</dbReference>
<dbReference type="InterPro" id="IPR036390">
    <property type="entry name" value="WH_DNA-bd_sf"/>
</dbReference>
<name>A0ABV3Q7D9_9BACL</name>
<dbReference type="NCBIfam" id="NF003994">
    <property type="entry name" value="PRK05472.2-3"/>
    <property type="match status" value="1"/>
</dbReference>
<comment type="subcellular location">
    <subcellularLocation>
        <location evidence="7">Cytoplasm</location>
    </subcellularLocation>
</comment>
<dbReference type="NCBIfam" id="NF003991">
    <property type="entry name" value="PRK05472.1-5"/>
    <property type="match status" value="1"/>
</dbReference>
<feature type="binding site" evidence="7">
    <location>
        <begin position="92"/>
        <end position="97"/>
    </location>
    <ligand>
        <name>NAD(+)</name>
        <dbReference type="ChEBI" id="CHEBI:57540"/>
    </ligand>
</feature>
<evidence type="ECO:0000256" key="6">
    <source>
        <dbReference type="ARBA" id="ARBA00023163"/>
    </source>
</evidence>
<proteinExistence type="inferred from homology"/>
<dbReference type="SUPFAM" id="SSF46785">
    <property type="entry name" value="Winged helix' DNA-binding domain"/>
    <property type="match status" value="1"/>
</dbReference>
<evidence type="ECO:0000313" key="9">
    <source>
        <dbReference type="EMBL" id="MEW9503266.1"/>
    </source>
</evidence>
<comment type="function">
    <text evidence="7">Modulates transcription in response to changes in cellular NADH/NAD(+) redox state.</text>
</comment>
<dbReference type="InterPro" id="IPR022876">
    <property type="entry name" value="Tscrpt_rep_Rex"/>
</dbReference>
<dbReference type="PANTHER" id="PTHR35786">
    <property type="entry name" value="REDOX-SENSING TRANSCRIPTIONAL REPRESSOR REX"/>
    <property type="match status" value="1"/>
</dbReference>
<evidence type="ECO:0000256" key="1">
    <source>
        <dbReference type="ARBA" id="ARBA00022490"/>
    </source>
</evidence>
<comment type="subunit">
    <text evidence="7">Homodimer.</text>
</comment>
<evidence type="ECO:0000256" key="3">
    <source>
        <dbReference type="ARBA" id="ARBA00023015"/>
    </source>
</evidence>
<dbReference type="Gene3D" id="3.40.50.720">
    <property type="entry name" value="NAD(P)-binding Rossmann-like Domain"/>
    <property type="match status" value="1"/>
</dbReference>
<keyword evidence="6 7" id="KW-0804">Transcription</keyword>
<sequence>MSQEKIKIPQATAKRLPLYYRFLKNLHASGKQRVSSRELSDAVKVDSATIRRDFSYFGALGKKGYGYNVDYLLTFFRKTLDQDEVTKVILVGVGNLGTAFLHYNFLKNNNTKIEMAFDADSKKAGTSIGDVPIYSMDELEERMNSSKIEVAILTVPVGPAQVITDRLIPLEIKGILNFTPARLNVPDDIRVHHIDLAVELQSLIYFLKNYDSDDVETSQLEDTLQ</sequence>
<keyword evidence="10" id="KW-1185">Reference proteome</keyword>
<dbReference type="Pfam" id="PF02629">
    <property type="entry name" value="CoA_binding"/>
    <property type="match status" value="1"/>
</dbReference>
<dbReference type="Proteomes" id="UP001556040">
    <property type="component" value="Unassembled WGS sequence"/>
</dbReference>
<dbReference type="PANTHER" id="PTHR35786:SF1">
    <property type="entry name" value="REDOX-SENSING TRANSCRIPTIONAL REPRESSOR REX 1"/>
    <property type="match status" value="1"/>
</dbReference>
<keyword evidence="3 7" id="KW-0805">Transcription regulation</keyword>
<gene>
    <name evidence="7" type="primary">rex</name>
    <name evidence="9" type="ORF">AB1471_15925</name>
</gene>
<reference evidence="9 10" key="1">
    <citation type="journal article" date="1979" name="Int. J. Syst. Evol. Microbiol.">
        <title>Bacillus globisporus subsp. marinus subsp. nov.</title>
        <authorList>
            <person name="Liu H."/>
        </authorList>
    </citation>
    <scope>NUCLEOTIDE SEQUENCE [LARGE SCALE GENOMIC DNA]</scope>
    <source>
        <strain evidence="9 10">DSM 1297</strain>
    </source>
</reference>
<dbReference type="SUPFAM" id="SSF51735">
    <property type="entry name" value="NAD(P)-binding Rossmann-fold domains"/>
    <property type="match status" value="1"/>
</dbReference>
<evidence type="ECO:0000259" key="8">
    <source>
        <dbReference type="SMART" id="SM00881"/>
    </source>
</evidence>
<evidence type="ECO:0000313" key="10">
    <source>
        <dbReference type="Proteomes" id="UP001556040"/>
    </source>
</evidence>
<comment type="caution">
    <text evidence="9">The sequence shown here is derived from an EMBL/GenBank/DDBJ whole genome shotgun (WGS) entry which is preliminary data.</text>
</comment>
<keyword evidence="4 7" id="KW-0520">NAD</keyword>
<evidence type="ECO:0000256" key="2">
    <source>
        <dbReference type="ARBA" id="ARBA00022491"/>
    </source>
</evidence>
<organism evidence="9 10">
    <name type="scientific">Jeotgalibacillus marinus</name>
    <dbReference type="NCBI Taxonomy" id="86667"/>
    <lineage>
        <taxon>Bacteria</taxon>
        <taxon>Bacillati</taxon>
        <taxon>Bacillota</taxon>
        <taxon>Bacilli</taxon>
        <taxon>Bacillales</taxon>
        <taxon>Caryophanaceae</taxon>
        <taxon>Jeotgalibacillus</taxon>
    </lineage>
</organism>
<dbReference type="Pfam" id="PF06971">
    <property type="entry name" value="Put_DNA-bind_N"/>
    <property type="match status" value="1"/>
</dbReference>
<evidence type="ECO:0000256" key="5">
    <source>
        <dbReference type="ARBA" id="ARBA00023125"/>
    </source>
</evidence>
<dbReference type="NCBIfam" id="NF003996">
    <property type="entry name" value="PRK05472.2-5"/>
    <property type="match status" value="1"/>
</dbReference>
<dbReference type="NCBIfam" id="NF003989">
    <property type="entry name" value="PRK05472.1-3"/>
    <property type="match status" value="1"/>
</dbReference>
<evidence type="ECO:0000256" key="4">
    <source>
        <dbReference type="ARBA" id="ARBA00023027"/>
    </source>
</evidence>
<dbReference type="RefSeq" id="WP_367780755.1">
    <property type="nucleotide sequence ID" value="NZ_JBFMIA010000029.1"/>
</dbReference>
<dbReference type="HAMAP" id="MF_01131">
    <property type="entry name" value="Rex"/>
    <property type="match status" value="1"/>
</dbReference>
<dbReference type="EMBL" id="JBFMIA010000029">
    <property type="protein sequence ID" value="MEW9503266.1"/>
    <property type="molecule type" value="Genomic_DNA"/>
</dbReference>
<feature type="domain" description="CoA-binding" evidence="8">
    <location>
        <begin position="81"/>
        <end position="182"/>
    </location>
</feature>
<dbReference type="NCBIfam" id="NF003995">
    <property type="entry name" value="PRK05472.2-4"/>
    <property type="match status" value="1"/>
</dbReference>
<keyword evidence="5 7" id="KW-0238">DNA-binding</keyword>
<evidence type="ECO:0000256" key="7">
    <source>
        <dbReference type="HAMAP-Rule" id="MF_01131"/>
    </source>
</evidence>
<dbReference type="InterPro" id="IPR036291">
    <property type="entry name" value="NAD(P)-bd_dom_sf"/>
</dbReference>
<keyword evidence="2 7" id="KW-0678">Repressor</keyword>
<accession>A0ABV3Q7D9</accession>
<dbReference type="InterPro" id="IPR036388">
    <property type="entry name" value="WH-like_DNA-bd_sf"/>
</dbReference>
<dbReference type="SMART" id="SM00881">
    <property type="entry name" value="CoA_binding"/>
    <property type="match status" value="1"/>
</dbReference>
<feature type="DNA-binding region" description="H-T-H motif" evidence="7">
    <location>
        <begin position="18"/>
        <end position="57"/>
    </location>
</feature>